<accession>A0A410MCM9</accession>
<keyword evidence="2" id="KW-0808">Transferase</keyword>
<dbReference type="OrthoDB" id="146133at2"/>
<name>A0A410MCM9_9BACI</name>
<dbReference type="AlphaFoldDB" id="A0A410MCM9"/>
<proteinExistence type="predicted"/>
<dbReference type="KEGG" id="hli:HLI_09750"/>
<dbReference type="Gene3D" id="3.40.50.150">
    <property type="entry name" value="Vaccinia Virus protein VP39"/>
    <property type="match status" value="1"/>
</dbReference>
<feature type="domain" description="Methyltransferase" evidence="1">
    <location>
        <begin position="37"/>
        <end position="135"/>
    </location>
</feature>
<dbReference type="InterPro" id="IPR029063">
    <property type="entry name" value="SAM-dependent_MTases_sf"/>
</dbReference>
<sequence>MQYRESGMPDMELWETFFDPVSFLKTLELNPHTNNYLDVGSGFGTFLIPASKIISGSAIGIDVNQEYLDICSKRIGEENLQNIYLIHGDSSNEKTLETVTQYVSEVDYISLFNMLHCEEPLELLNRTAQLLNPKGKLGVIHWKSNKTPRGPTMAIRPSPRKVRDWGEQAGLTFLKTSDLSPYHFGVLFEK</sequence>
<dbReference type="Pfam" id="PF13649">
    <property type="entry name" value="Methyltransf_25"/>
    <property type="match status" value="1"/>
</dbReference>
<dbReference type="InterPro" id="IPR041698">
    <property type="entry name" value="Methyltransf_25"/>
</dbReference>
<dbReference type="EMBL" id="CP026118">
    <property type="protein sequence ID" value="QAS52481.1"/>
    <property type="molecule type" value="Genomic_DNA"/>
</dbReference>
<dbReference type="SUPFAM" id="SSF53335">
    <property type="entry name" value="S-adenosyl-L-methionine-dependent methyltransferases"/>
    <property type="match status" value="1"/>
</dbReference>
<protein>
    <submittedName>
        <fullName evidence="2">Class I SAM-dependent methyltransferase</fullName>
    </submittedName>
</protein>
<organism evidence="2 3">
    <name type="scientific">Halobacillus litoralis</name>
    <dbReference type="NCBI Taxonomy" id="45668"/>
    <lineage>
        <taxon>Bacteria</taxon>
        <taxon>Bacillati</taxon>
        <taxon>Bacillota</taxon>
        <taxon>Bacilli</taxon>
        <taxon>Bacillales</taxon>
        <taxon>Bacillaceae</taxon>
        <taxon>Halobacillus</taxon>
    </lineage>
</organism>
<evidence type="ECO:0000313" key="2">
    <source>
        <dbReference type="EMBL" id="QAS52481.1"/>
    </source>
</evidence>
<dbReference type="GO" id="GO:0008168">
    <property type="term" value="F:methyltransferase activity"/>
    <property type="evidence" value="ECO:0007669"/>
    <property type="project" value="UniProtKB-KW"/>
</dbReference>
<reference evidence="2 3" key="1">
    <citation type="submission" date="2018-01" db="EMBL/GenBank/DDBJ databases">
        <title>The whole genome sequencing and assembly of Halobacillus litoralis ERB031 strain.</title>
        <authorList>
            <person name="Lee S.-J."/>
            <person name="Park M.-K."/>
            <person name="Kim J.-Y."/>
            <person name="Lee Y.-J."/>
            <person name="Yi H."/>
            <person name="Bahn Y.-S."/>
            <person name="Kim J.F."/>
            <person name="Lee D.-W."/>
        </authorList>
    </citation>
    <scope>NUCLEOTIDE SEQUENCE [LARGE SCALE GENOMIC DNA]</scope>
    <source>
        <strain evidence="2 3">ERB 031</strain>
    </source>
</reference>
<evidence type="ECO:0000259" key="1">
    <source>
        <dbReference type="Pfam" id="PF13649"/>
    </source>
</evidence>
<dbReference type="Proteomes" id="UP000287756">
    <property type="component" value="Chromosome"/>
</dbReference>
<dbReference type="GO" id="GO:0032259">
    <property type="term" value="P:methylation"/>
    <property type="evidence" value="ECO:0007669"/>
    <property type="project" value="UniProtKB-KW"/>
</dbReference>
<keyword evidence="2" id="KW-0489">Methyltransferase</keyword>
<gene>
    <name evidence="2" type="ORF">HLI_09750</name>
</gene>
<dbReference type="RefSeq" id="WP_128524768.1">
    <property type="nucleotide sequence ID" value="NZ_CP026118.1"/>
</dbReference>
<evidence type="ECO:0000313" key="3">
    <source>
        <dbReference type="Proteomes" id="UP000287756"/>
    </source>
</evidence>
<dbReference type="CDD" id="cd02440">
    <property type="entry name" value="AdoMet_MTases"/>
    <property type="match status" value="1"/>
</dbReference>